<accession>A0A9E8HL65</accession>
<dbReference type="PIRSF" id="PIRSF019239">
    <property type="entry name" value="MrpE"/>
    <property type="match status" value="1"/>
</dbReference>
<evidence type="ECO:0000313" key="9">
    <source>
        <dbReference type="Proteomes" id="UP001164472"/>
    </source>
</evidence>
<evidence type="ECO:0000256" key="5">
    <source>
        <dbReference type="ARBA" id="ARBA00022989"/>
    </source>
</evidence>
<keyword evidence="4 7" id="KW-0812">Transmembrane</keyword>
<dbReference type="AlphaFoldDB" id="A0A9E8HL65"/>
<evidence type="ECO:0000256" key="4">
    <source>
        <dbReference type="ARBA" id="ARBA00022692"/>
    </source>
</evidence>
<dbReference type="NCBIfam" id="NF006518">
    <property type="entry name" value="PRK08965.1-2"/>
    <property type="match status" value="1"/>
</dbReference>
<proteinExistence type="inferred from homology"/>
<gene>
    <name evidence="8" type="ORF">NNL22_17955</name>
</gene>
<organism evidence="8 9">
    <name type="scientific">Alkalimarinus sediminis</name>
    <dbReference type="NCBI Taxonomy" id="1632866"/>
    <lineage>
        <taxon>Bacteria</taxon>
        <taxon>Pseudomonadati</taxon>
        <taxon>Pseudomonadota</taxon>
        <taxon>Gammaproteobacteria</taxon>
        <taxon>Alteromonadales</taxon>
        <taxon>Alteromonadaceae</taxon>
        <taxon>Alkalimarinus</taxon>
    </lineage>
</organism>
<dbReference type="PANTHER" id="PTHR34584">
    <property type="entry name" value="NA(+)/H(+) ANTIPORTER SUBUNIT E1"/>
    <property type="match status" value="1"/>
</dbReference>
<feature type="transmembrane region" description="Helical" evidence="7">
    <location>
        <begin position="68"/>
        <end position="88"/>
    </location>
</feature>
<dbReference type="RefSeq" id="WP_251810308.1">
    <property type="nucleotide sequence ID" value="NZ_CP101527.1"/>
</dbReference>
<dbReference type="GO" id="GO:0005886">
    <property type="term" value="C:plasma membrane"/>
    <property type="evidence" value="ECO:0007669"/>
    <property type="project" value="UniProtKB-SubCell"/>
</dbReference>
<comment type="similarity">
    <text evidence="2">Belongs to the CPA3 antiporters (TC 2.A.63) subunit E family.</text>
</comment>
<keyword evidence="3" id="KW-1003">Cell membrane</keyword>
<dbReference type="PANTHER" id="PTHR34584:SF1">
    <property type="entry name" value="NA(+)_H(+) ANTIPORTER SUBUNIT E1"/>
    <property type="match status" value="1"/>
</dbReference>
<dbReference type="GO" id="GO:0008324">
    <property type="term" value="F:monoatomic cation transmembrane transporter activity"/>
    <property type="evidence" value="ECO:0007669"/>
    <property type="project" value="InterPro"/>
</dbReference>
<evidence type="ECO:0000256" key="2">
    <source>
        <dbReference type="ARBA" id="ARBA00006228"/>
    </source>
</evidence>
<name>A0A9E8HL65_9ALTE</name>
<dbReference type="Pfam" id="PF01899">
    <property type="entry name" value="MNHE"/>
    <property type="match status" value="1"/>
</dbReference>
<keyword evidence="6 7" id="KW-0472">Membrane</keyword>
<evidence type="ECO:0000256" key="6">
    <source>
        <dbReference type="ARBA" id="ARBA00023136"/>
    </source>
</evidence>
<dbReference type="KEGG" id="asem:NNL22_17955"/>
<dbReference type="Proteomes" id="UP001164472">
    <property type="component" value="Chromosome"/>
</dbReference>
<reference evidence="8" key="1">
    <citation type="submission" date="2022-07" db="EMBL/GenBank/DDBJ databases">
        <title>Alkalimarinus sp. nov., isolated from gut of a Alitta virens.</title>
        <authorList>
            <person name="Yang A.I."/>
            <person name="Shin N.-R."/>
        </authorList>
    </citation>
    <scope>NUCLEOTIDE SEQUENCE</scope>
    <source>
        <strain evidence="8">FA028</strain>
    </source>
</reference>
<keyword evidence="9" id="KW-1185">Reference proteome</keyword>
<evidence type="ECO:0000256" key="1">
    <source>
        <dbReference type="ARBA" id="ARBA00004651"/>
    </source>
</evidence>
<protein>
    <submittedName>
        <fullName evidence="8">Na+/H+ antiporter subunit E</fullName>
    </submittedName>
</protein>
<sequence>MKTNPRFRLLPMPVHSLLLFVVWLLLNNTVAPGHLVLATLLAIGIPLLTSGMQDPQPGFRKPLQTMRYALMVIGDIIVANFEVALLVIGPSKKLNPAFIAVPLDIQHEFPITILASTVSLTPGTVSAEVSDNKQWLYVHVLHLTDKDELISLIKQRYERPLMEIFGC</sequence>
<evidence type="ECO:0000256" key="3">
    <source>
        <dbReference type="ARBA" id="ARBA00022475"/>
    </source>
</evidence>
<dbReference type="EMBL" id="CP101527">
    <property type="protein sequence ID" value="UZW74881.1"/>
    <property type="molecule type" value="Genomic_DNA"/>
</dbReference>
<evidence type="ECO:0000256" key="7">
    <source>
        <dbReference type="SAM" id="Phobius"/>
    </source>
</evidence>
<keyword evidence="5 7" id="KW-1133">Transmembrane helix</keyword>
<dbReference type="InterPro" id="IPR002758">
    <property type="entry name" value="Cation_antiport_E"/>
</dbReference>
<evidence type="ECO:0000313" key="8">
    <source>
        <dbReference type="EMBL" id="UZW74881.1"/>
    </source>
</evidence>
<comment type="subcellular location">
    <subcellularLocation>
        <location evidence="1">Cell membrane</location>
        <topology evidence="1">Multi-pass membrane protein</topology>
    </subcellularLocation>
</comment>